<dbReference type="Proteomes" id="UP001179361">
    <property type="component" value="Unassembled WGS sequence"/>
</dbReference>
<comment type="caution">
    <text evidence="2">The sequence shown here is derived from an EMBL/GenBank/DDBJ whole genome shotgun (WGS) entry which is preliminary data.</text>
</comment>
<dbReference type="InterPro" id="IPR038706">
    <property type="entry name" value="Type_VI_SciN-like_sf"/>
</dbReference>
<dbReference type="PROSITE" id="PS51257">
    <property type="entry name" value="PROKAR_LIPOPROTEIN"/>
    <property type="match status" value="1"/>
</dbReference>
<feature type="chain" id="PRO_5047134730" evidence="1">
    <location>
        <begin position="23"/>
        <end position="184"/>
    </location>
</feature>
<dbReference type="Gene3D" id="2.60.40.4150">
    <property type="entry name" value="Type VI secretion system, lipoprotein SciN"/>
    <property type="match status" value="1"/>
</dbReference>
<name>A0ABS8Q3K9_9BURK</name>
<feature type="signal peptide" evidence="1">
    <location>
        <begin position="1"/>
        <end position="22"/>
    </location>
</feature>
<evidence type="ECO:0000313" key="3">
    <source>
        <dbReference type="Proteomes" id="UP001179361"/>
    </source>
</evidence>
<sequence>MRTALVSAALLLLAGCGSGGLADSALQATGLRKPPPLPEAQQPPRQVALRLHAAPKLNADKAGQALALAVRLYALRRKEAFEATPYAAFLDPQAEKQSLGADLVEVREIMLVPGQRYEVTEKVSREASHLALVALFQRPAAGRWRIVVPAAEAERDGMIIGLHACALSAGGASQVATLSSVRCQ</sequence>
<dbReference type="PANTHER" id="PTHR37625:SF4">
    <property type="entry name" value="OUTER MEMBRANE LIPOPROTEIN"/>
    <property type="match status" value="1"/>
</dbReference>
<dbReference type="EMBL" id="JAJNOC010000002">
    <property type="protein sequence ID" value="MCD2516329.1"/>
    <property type="molecule type" value="Genomic_DNA"/>
</dbReference>
<dbReference type="RefSeq" id="WP_231057649.1">
    <property type="nucleotide sequence ID" value="NZ_JAJNOC010000002.1"/>
</dbReference>
<keyword evidence="3" id="KW-1185">Reference proteome</keyword>
<keyword evidence="1" id="KW-0732">Signal</keyword>
<evidence type="ECO:0000256" key="1">
    <source>
        <dbReference type="SAM" id="SignalP"/>
    </source>
</evidence>
<gene>
    <name evidence="2" type="primary">tssJ</name>
    <name evidence="2" type="ORF">LQ564_08365</name>
</gene>
<dbReference type="InterPro" id="IPR017734">
    <property type="entry name" value="T6SS_SciN"/>
</dbReference>
<dbReference type="PANTHER" id="PTHR37625">
    <property type="entry name" value="OUTER MEMBRANE LIPOPROTEIN-RELATED"/>
    <property type="match status" value="1"/>
</dbReference>
<protein>
    <submittedName>
        <fullName evidence="2">Type VI secretion system lipoprotein TssJ</fullName>
    </submittedName>
</protein>
<evidence type="ECO:0000313" key="2">
    <source>
        <dbReference type="EMBL" id="MCD2516329.1"/>
    </source>
</evidence>
<proteinExistence type="predicted"/>
<reference evidence="2" key="1">
    <citation type="submission" date="2021-11" db="EMBL/GenBank/DDBJ databases">
        <title>The complete genome of Massilia sp sp. G4R7.</title>
        <authorList>
            <person name="Liu L."/>
            <person name="Yue J."/>
            <person name="Yuan J."/>
            <person name="Yang F."/>
            <person name="Li L."/>
        </authorList>
    </citation>
    <scope>NUCLEOTIDE SEQUENCE</scope>
    <source>
        <strain evidence="2">G4R7</strain>
    </source>
</reference>
<organism evidence="2 3">
    <name type="scientific">Massilia phyllostachyos</name>
    <dbReference type="NCBI Taxonomy" id="2898585"/>
    <lineage>
        <taxon>Bacteria</taxon>
        <taxon>Pseudomonadati</taxon>
        <taxon>Pseudomonadota</taxon>
        <taxon>Betaproteobacteria</taxon>
        <taxon>Burkholderiales</taxon>
        <taxon>Oxalobacteraceae</taxon>
        <taxon>Telluria group</taxon>
        <taxon>Massilia</taxon>
    </lineage>
</organism>
<accession>A0ABS8Q3K9</accession>
<dbReference type="Pfam" id="PF12790">
    <property type="entry name" value="T6SS-SciN"/>
    <property type="match status" value="1"/>
</dbReference>
<keyword evidence="2" id="KW-0449">Lipoprotein</keyword>
<dbReference type="NCBIfam" id="TIGR03352">
    <property type="entry name" value="VI_chp_3"/>
    <property type="match status" value="1"/>
</dbReference>